<feature type="coiled-coil region" evidence="2">
    <location>
        <begin position="397"/>
        <end position="431"/>
    </location>
</feature>
<dbReference type="InterPro" id="IPR013783">
    <property type="entry name" value="Ig-like_fold"/>
</dbReference>
<evidence type="ECO:0000256" key="1">
    <source>
        <dbReference type="RuleBase" id="RU004560"/>
    </source>
</evidence>
<keyword evidence="1" id="KW-0547">Nucleotide-binding</keyword>
<dbReference type="SUPFAM" id="SSF52540">
    <property type="entry name" value="P-loop containing nucleoside triphosphate hydrolases"/>
    <property type="match status" value="1"/>
</dbReference>
<evidence type="ECO:0000313" key="5">
    <source>
        <dbReference type="Proteomes" id="UP000005408"/>
    </source>
</evidence>
<dbReference type="CDD" id="cd00063">
    <property type="entry name" value="FN3"/>
    <property type="match status" value="1"/>
</dbReference>
<keyword evidence="5" id="KW-1185">Reference proteome</keyword>
<dbReference type="Pfam" id="PF00735">
    <property type="entry name" value="Septin"/>
    <property type="match status" value="1"/>
</dbReference>
<dbReference type="PANTHER" id="PTHR32046">
    <property type="entry name" value="G DOMAIN-CONTAINING PROTEIN"/>
    <property type="match status" value="1"/>
</dbReference>
<dbReference type="Gene3D" id="3.40.50.300">
    <property type="entry name" value="P-loop containing nucleotide triphosphate hydrolases"/>
    <property type="match status" value="1"/>
</dbReference>
<evidence type="ECO:0000313" key="4">
    <source>
        <dbReference type="EnsemblMetazoa" id="G17866.1:cds"/>
    </source>
</evidence>
<keyword evidence="1" id="KW-0342">GTP-binding</keyword>
<dbReference type="SUPFAM" id="SSF49265">
    <property type="entry name" value="Fibronectin type III"/>
    <property type="match status" value="1"/>
</dbReference>
<keyword evidence="2" id="KW-0175">Coiled coil</keyword>
<dbReference type="AlphaFoldDB" id="A0A8W8JCP4"/>
<accession>A0A8W8JCP4</accession>
<dbReference type="InterPro" id="IPR003961">
    <property type="entry name" value="FN3_dom"/>
</dbReference>
<dbReference type="PANTHER" id="PTHR32046:SF14">
    <property type="match status" value="1"/>
</dbReference>
<protein>
    <recommendedName>
        <fullName evidence="3">Fibronectin type-III domain-containing protein</fullName>
    </recommendedName>
</protein>
<dbReference type="Gene3D" id="2.60.40.10">
    <property type="entry name" value="Immunoglobulins"/>
    <property type="match status" value="1"/>
</dbReference>
<dbReference type="Proteomes" id="UP000005408">
    <property type="component" value="Unassembled WGS sequence"/>
</dbReference>
<dbReference type="InterPro" id="IPR027417">
    <property type="entry name" value="P-loop_NTPase"/>
</dbReference>
<dbReference type="PROSITE" id="PS50853">
    <property type="entry name" value="FN3"/>
    <property type="match status" value="1"/>
</dbReference>
<dbReference type="SMART" id="SM00060">
    <property type="entry name" value="FN3"/>
    <property type="match status" value="1"/>
</dbReference>
<comment type="similarity">
    <text evidence="1">Belongs to the TRAFAC class TrmE-Era-EngA-EngB-Septin-like GTPase superfamily. Septin GTPase family.</text>
</comment>
<sequence length="672" mass="77397">MAAIPGIPSILKIVSDTVYLSWQKSESKVDYYQIRYKRKNGDEKWKFAVTDEDQSKIVITGLMANTKYVFQVRGVYQDQEGSYGPANDDIQTPESLATKLLEYSNRIGKGNPSIHHLLATELQDSRNTTAKTRKLVLGDDRSRGGDEKTIMLVGATGSGKSTLVDGFVNYVMGVSFDDPFRFTLVQLEEEENKIHNQAVSQTEWITVYKIPHQKGGRLNYTLNIIDTPGFGDTRGIDRDQCTISQIRHLFSAEFPKGVHYIDAVCFIVKAPDARLTVSQKYIFSLIMALFGKDIESNICTLITFADGAEPPVLASLKEANLPFGSTFEFNNSALFAANKKLAPKSLSSMFWDMGCKSFQKFFDEICHFETRSLTQTKDVLKERKQLKTVFESIYPQVKAGLSKLSELRNQLDEFQRNRNDIENNKDIAYEVEETKQIKVELKPGEHVTNCLICNITCHERCEYADDDQKKNCCVMNNGYCTFCIKKCIWSEHKNTRYVFRYKTEKVRKTYTEMKEKYEQANGVRMTHQAFIEELTRDVNHLFLCVKQKMRELERCKSRLKVIALRPDPLYTVEHLDLMILAEEIEKQPGYEQRIKVLNEFRPMALIDKDFENFDEEIQLAKQEMASYGIESAKKEGIILERGFDYIKDFFSPYSSTTPNIQQKRNKKNKKKV</sequence>
<proteinExistence type="inferred from homology"/>
<reference evidence="4" key="1">
    <citation type="submission" date="2022-08" db="UniProtKB">
        <authorList>
            <consortium name="EnsemblMetazoa"/>
        </authorList>
    </citation>
    <scope>IDENTIFICATION</scope>
    <source>
        <strain evidence="4">05x7-T-G4-1.051#20</strain>
    </source>
</reference>
<dbReference type="InterPro" id="IPR036116">
    <property type="entry name" value="FN3_sf"/>
</dbReference>
<evidence type="ECO:0000259" key="3">
    <source>
        <dbReference type="PROSITE" id="PS50853"/>
    </source>
</evidence>
<organism evidence="4 5">
    <name type="scientific">Magallana gigas</name>
    <name type="common">Pacific oyster</name>
    <name type="synonym">Crassostrea gigas</name>
    <dbReference type="NCBI Taxonomy" id="29159"/>
    <lineage>
        <taxon>Eukaryota</taxon>
        <taxon>Metazoa</taxon>
        <taxon>Spiralia</taxon>
        <taxon>Lophotrochozoa</taxon>
        <taxon>Mollusca</taxon>
        <taxon>Bivalvia</taxon>
        <taxon>Autobranchia</taxon>
        <taxon>Pteriomorphia</taxon>
        <taxon>Ostreida</taxon>
        <taxon>Ostreoidea</taxon>
        <taxon>Ostreidae</taxon>
        <taxon>Magallana</taxon>
    </lineage>
</organism>
<dbReference type="GO" id="GO:0005525">
    <property type="term" value="F:GTP binding"/>
    <property type="evidence" value="ECO:0007669"/>
    <property type="project" value="UniProtKB-KW"/>
</dbReference>
<evidence type="ECO:0000256" key="2">
    <source>
        <dbReference type="SAM" id="Coils"/>
    </source>
</evidence>
<dbReference type="InterPro" id="IPR030379">
    <property type="entry name" value="G_SEPTIN_dom"/>
</dbReference>
<name>A0A8W8JCP4_MAGGI</name>
<dbReference type="EnsemblMetazoa" id="G17866.1">
    <property type="protein sequence ID" value="G17866.1:cds"/>
    <property type="gene ID" value="G17866"/>
</dbReference>
<feature type="domain" description="Fibronectin type-III" evidence="3">
    <location>
        <begin position="4"/>
        <end position="95"/>
    </location>
</feature>
<dbReference type="Pfam" id="PF00041">
    <property type="entry name" value="fn3"/>
    <property type="match status" value="1"/>
</dbReference>